<organism evidence="1 2">
    <name type="scientific">Vibrio campbellii (strain ATCC BAA-1116)</name>
    <dbReference type="NCBI Taxonomy" id="2902295"/>
    <lineage>
        <taxon>Bacteria</taxon>
        <taxon>Pseudomonadati</taxon>
        <taxon>Pseudomonadota</taxon>
        <taxon>Gammaproteobacteria</taxon>
        <taxon>Vibrionales</taxon>
        <taxon>Vibrionaceae</taxon>
        <taxon>Vibrio</taxon>
    </lineage>
</organism>
<dbReference type="PATRIC" id="fig|338187.36.peg.2906"/>
<dbReference type="RefSeq" id="WP_012128509.1">
    <property type="nucleotide sequence ID" value="NC_009783.1"/>
</dbReference>
<gene>
    <name evidence="1" type="ordered locus">VIBHAR_02978</name>
</gene>
<accession>A7MVB0</accession>
<evidence type="ECO:0000313" key="2">
    <source>
        <dbReference type="Proteomes" id="UP000008152"/>
    </source>
</evidence>
<proteinExistence type="predicted"/>
<evidence type="ECO:0000313" key="1">
    <source>
        <dbReference type="EMBL" id="ABU71929.1"/>
    </source>
</evidence>
<dbReference type="EMBL" id="CP000789">
    <property type="protein sequence ID" value="ABU71929.1"/>
    <property type="molecule type" value="Genomic_DNA"/>
</dbReference>
<dbReference type="Proteomes" id="UP000008152">
    <property type="component" value="Chromosome I"/>
</dbReference>
<dbReference type="KEGG" id="vha:VIBHAR_02978"/>
<dbReference type="AlphaFoldDB" id="A7MVB0"/>
<sequence length="104" mass="12310">MSHNHIATLKKEYDGQHIFNTREDGYSFDVLSDTWELGYKSYLYLNWLNELNIDTNTYLDLRLAIAHAAKHYTYKSLYGHVSILKSIVKYLDIYDFQGKRPMNP</sequence>
<name>A7MVB0_VIBC1</name>
<protein>
    <submittedName>
        <fullName evidence="1">Uncharacterized protein</fullName>
    </submittedName>
</protein>
<reference evidence="1 2" key="1">
    <citation type="submission" date="2007-08" db="EMBL/GenBank/DDBJ databases">
        <authorList>
            <consortium name="The Vibrio harveyi Genome Sequencing Project"/>
            <person name="Bassler B."/>
            <person name="Clifton S.W."/>
            <person name="Fulton L."/>
            <person name="Delehaunty K."/>
            <person name="Fronick C."/>
            <person name="Harrison M."/>
            <person name="Markivic C."/>
            <person name="Fulton R."/>
            <person name="Tin-Wollam A.-M."/>
            <person name="Shah N."/>
            <person name="Pepin K."/>
            <person name="Nash W."/>
            <person name="Thiruvilangam P."/>
            <person name="Bhonagiri V."/>
            <person name="Waters C."/>
            <person name="Tu K.C."/>
            <person name="Irgon J."/>
            <person name="Wilson R.K."/>
        </authorList>
    </citation>
    <scope>NUCLEOTIDE SEQUENCE [LARGE SCALE GENOMIC DNA]</scope>
    <source>
        <strain evidence="2">ATCC BAA-1116 / BB120</strain>
    </source>
</reference>